<dbReference type="KEGG" id="dmm:dnm_098530"/>
<dbReference type="EMBL" id="CP061800">
    <property type="protein sequence ID" value="QTA93749.1"/>
    <property type="molecule type" value="Genomic_DNA"/>
</dbReference>
<evidence type="ECO:0000313" key="2">
    <source>
        <dbReference type="Proteomes" id="UP000663722"/>
    </source>
</evidence>
<accession>A0A975GU36</accession>
<gene>
    <name evidence="1" type="ORF">dnm_098530</name>
</gene>
<reference evidence="1" key="1">
    <citation type="journal article" date="2021" name="Microb. Physiol.">
        <title>Proteogenomic Insights into the Physiology of Marine, Sulfate-Reducing, Filamentous Desulfonema limicola and Desulfonema magnum.</title>
        <authorList>
            <person name="Schnaars V."/>
            <person name="Wohlbrand L."/>
            <person name="Scheve S."/>
            <person name="Hinrichs C."/>
            <person name="Reinhardt R."/>
            <person name="Rabus R."/>
        </authorList>
    </citation>
    <scope>NUCLEOTIDE SEQUENCE</scope>
    <source>
        <strain evidence="1">4be13</strain>
    </source>
</reference>
<name>A0A975GU36_9BACT</name>
<protein>
    <submittedName>
        <fullName evidence="1">Uncharacterized protein</fullName>
    </submittedName>
</protein>
<evidence type="ECO:0000313" key="1">
    <source>
        <dbReference type="EMBL" id="QTA93749.1"/>
    </source>
</evidence>
<proteinExistence type="predicted"/>
<dbReference type="AlphaFoldDB" id="A0A975GU36"/>
<dbReference type="Proteomes" id="UP000663722">
    <property type="component" value="Chromosome"/>
</dbReference>
<sequence>MIYCKYAALTGLSRPSAKSVIISRFHPTGENSESPEVLILQAGNHIQAKESLNLD</sequence>
<keyword evidence="2" id="KW-1185">Reference proteome</keyword>
<organism evidence="1 2">
    <name type="scientific">Desulfonema magnum</name>
    <dbReference type="NCBI Taxonomy" id="45655"/>
    <lineage>
        <taxon>Bacteria</taxon>
        <taxon>Pseudomonadati</taxon>
        <taxon>Thermodesulfobacteriota</taxon>
        <taxon>Desulfobacteria</taxon>
        <taxon>Desulfobacterales</taxon>
        <taxon>Desulfococcaceae</taxon>
        <taxon>Desulfonema</taxon>
    </lineage>
</organism>